<evidence type="ECO:0000313" key="3">
    <source>
        <dbReference type="EMBL" id="KWW21903.1"/>
    </source>
</evidence>
<keyword evidence="4" id="KW-1185">Reference proteome</keyword>
<keyword evidence="2" id="KW-0472">Membrane</keyword>
<feature type="transmembrane region" description="Helical" evidence="2">
    <location>
        <begin position="15"/>
        <end position="34"/>
    </location>
</feature>
<gene>
    <name evidence="3" type="ORF">AS888_05295</name>
</gene>
<keyword evidence="1" id="KW-0175">Coiled coil</keyword>
<keyword evidence="2" id="KW-0812">Transmembrane</keyword>
<name>A0A109N1R8_9BACI</name>
<dbReference type="EMBL" id="LNNH01000010">
    <property type="protein sequence ID" value="KWW21903.1"/>
    <property type="molecule type" value="Genomic_DNA"/>
</dbReference>
<evidence type="ECO:0000313" key="4">
    <source>
        <dbReference type="Proteomes" id="UP000064189"/>
    </source>
</evidence>
<keyword evidence="2" id="KW-1133">Transmembrane helix</keyword>
<dbReference type="AlphaFoldDB" id="A0A109N1R8"/>
<feature type="coiled-coil region" evidence="1">
    <location>
        <begin position="34"/>
        <end position="61"/>
    </location>
</feature>
<dbReference type="Proteomes" id="UP000064189">
    <property type="component" value="Unassembled WGS sequence"/>
</dbReference>
<comment type="caution">
    <text evidence="3">The sequence shown here is derived from an EMBL/GenBank/DDBJ whole genome shotgun (WGS) entry which is preliminary data.</text>
</comment>
<proteinExistence type="predicted"/>
<sequence>MVNEMNGAVCKLSNIGIPGFILTILFVLLVLLLVRKLKEPKKELQQKMDKLEEEVRILKNQK</sequence>
<protein>
    <recommendedName>
        <fullName evidence="5">DUF4083 domain-containing protein</fullName>
    </recommendedName>
</protein>
<accession>A0A109N1R8</accession>
<evidence type="ECO:0008006" key="5">
    <source>
        <dbReference type="Google" id="ProtNLM"/>
    </source>
</evidence>
<organism evidence="3 4">
    <name type="scientific">Peribacillus simplex</name>
    <dbReference type="NCBI Taxonomy" id="1478"/>
    <lineage>
        <taxon>Bacteria</taxon>
        <taxon>Bacillati</taxon>
        <taxon>Bacillota</taxon>
        <taxon>Bacilli</taxon>
        <taxon>Bacillales</taxon>
        <taxon>Bacillaceae</taxon>
        <taxon>Peribacillus</taxon>
    </lineage>
</organism>
<evidence type="ECO:0000256" key="2">
    <source>
        <dbReference type="SAM" id="Phobius"/>
    </source>
</evidence>
<evidence type="ECO:0000256" key="1">
    <source>
        <dbReference type="SAM" id="Coils"/>
    </source>
</evidence>
<reference evidence="3 4" key="1">
    <citation type="submission" date="2015-11" db="EMBL/GenBank/DDBJ databases">
        <title>Genome Sequence of Bacillus simplex strain VanAntwerpen2.</title>
        <authorList>
            <person name="Couger M.B."/>
        </authorList>
    </citation>
    <scope>NUCLEOTIDE SEQUENCE [LARGE SCALE GENOMIC DNA]</scope>
    <source>
        <strain evidence="3 4">VanAntwerpen02</strain>
    </source>
</reference>